<dbReference type="EMBL" id="JPKZ01002528">
    <property type="protein sequence ID" value="KHN76377.1"/>
    <property type="molecule type" value="Genomic_DNA"/>
</dbReference>
<proteinExistence type="predicted"/>
<feature type="compositionally biased region" description="Polar residues" evidence="1">
    <location>
        <begin position="173"/>
        <end position="195"/>
    </location>
</feature>
<sequence length="225" mass="25252">MAVLQATVRYKNCAHHSGPISQYDTYTLPVSSVLETKRCIHRSSTNSLIAPVRSSTPDKFALPTDPSILGPPTSLKHMQLAFSCCTPFVGLLWSLLSIDAKHWLTQFQSLHDKYTTALQKAKRYILLCCCFRVLAFFRAIFDATNKTAKQLTEERKRYTTQEENELSLGCDTAKTNSTQGKQRATRGSQESFSSAQLAQKFQVRYTNLTPSTRLPSGSIPFEENT</sequence>
<protein>
    <submittedName>
        <fullName evidence="2">Uncharacterized protein</fullName>
    </submittedName>
</protein>
<evidence type="ECO:0000256" key="1">
    <source>
        <dbReference type="SAM" id="MobiDB-lite"/>
    </source>
</evidence>
<dbReference type="Proteomes" id="UP000031036">
    <property type="component" value="Unassembled WGS sequence"/>
</dbReference>
<keyword evidence="3" id="KW-1185">Reference proteome</keyword>
<evidence type="ECO:0000313" key="3">
    <source>
        <dbReference type="Proteomes" id="UP000031036"/>
    </source>
</evidence>
<comment type="caution">
    <text evidence="2">The sequence shown here is derived from an EMBL/GenBank/DDBJ whole genome shotgun (WGS) entry which is preliminary data.</text>
</comment>
<reference evidence="2 3" key="1">
    <citation type="submission" date="2014-11" db="EMBL/GenBank/DDBJ databases">
        <title>Genetic blueprint of the zoonotic pathogen Toxocara canis.</title>
        <authorList>
            <person name="Zhu X.-Q."/>
            <person name="Korhonen P.K."/>
            <person name="Cai H."/>
            <person name="Young N.D."/>
            <person name="Nejsum P."/>
            <person name="von Samson-Himmelstjerna G."/>
            <person name="Boag P.R."/>
            <person name="Tan P."/>
            <person name="Li Q."/>
            <person name="Min J."/>
            <person name="Yang Y."/>
            <person name="Wang X."/>
            <person name="Fang X."/>
            <person name="Hall R.S."/>
            <person name="Hofmann A."/>
            <person name="Sternberg P.W."/>
            <person name="Jex A.R."/>
            <person name="Gasser R.B."/>
        </authorList>
    </citation>
    <scope>NUCLEOTIDE SEQUENCE [LARGE SCALE GENOMIC DNA]</scope>
    <source>
        <strain evidence="2">PN_DK_2014</strain>
    </source>
</reference>
<gene>
    <name evidence="2" type="ORF">Tcan_09953</name>
</gene>
<organism evidence="2 3">
    <name type="scientific">Toxocara canis</name>
    <name type="common">Canine roundworm</name>
    <dbReference type="NCBI Taxonomy" id="6265"/>
    <lineage>
        <taxon>Eukaryota</taxon>
        <taxon>Metazoa</taxon>
        <taxon>Ecdysozoa</taxon>
        <taxon>Nematoda</taxon>
        <taxon>Chromadorea</taxon>
        <taxon>Rhabditida</taxon>
        <taxon>Spirurina</taxon>
        <taxon>Ascaridomorpha</taxon>
        <taxon>Ascaridoidea</taxon>
        <taxon>Toxocaridae</taxon>
        <taxon>Toxocara</taxon>
    </lineage>
</organism>
<evidence type="ECO:0000313" key="2">
    <source>
        <dbReference type="EMBL" id="KHN76377.1"/>
    </source>
</evidence>
<accession>A0A0B2V4J6</accession>
<name>A0A0B2V4J6_TOXCA</name>
<feature type="region of interest" description="Disordered" evidence="1">
    <location>
        <begin position="156"/>
        <end position="195"/>
    </location>
</feature>
<dbReference type="AlphaFoldDB" id="A0A0B2V4J6"/>